<proteinExistence type="predicted"/>
<organism evidence="1 2">
    <name type="scientific">Eretmocerus hayati</name>
    <dbReference type="NCBI Taxonomy" id="131215"/>
    <lineage>
        <taxon>Eukaryota</taxon>
        <taxon>Metazoa</taxon>
        <taxon>Ecdysozoa</taxon>
        <taxon>Arthropoda</taxon>
        <taxon>Hexapoda</taxon>
        <taxon>Insecta</taxon>
        <taxon>Pterygota</taxon>
        <taxon>Neoptera</taxon>
        <taxon>Endopterygota</taxon>
        <taxon>Hymenoptera</taxon>
        <taxon>Apocrita</taxon>
        <taxon>Proctotrupomorpha</taxon>
        <taxon>Chalcidoidea</taxon>
        <taxon>Aphelinidae</taxon>
        <taxon>Aphelininae</taxon>
        <taxon>Eretmocerus</taxon>
    </lineage>
</organism>
<dbReference type="Proteomes" id="UP001239111">
    <property type="component" value="Chromosome 1"/>
</dbReference>
<protein>
    <submittedName>
        <fullName evidence="1">Uncharacterized protein</fullName>
    </submittedName>
</protein>
<keyword evidence="2" id="KW-1185">Reference proteome</keyword>
<evidence type="ECO:0000313" key="2">
    <source>
        <dbReference type="Proteomes" id="UP001239111"/>
    </source>
</evidence>
<comment type="caution">
    <text evidence="1">The sequence shown here is derived from an EMBL/GenBank/DDBJ whole genome shotgun (WGS) entry which is preliminary data.</text>
</comment>
<gene>
    <name evidence="1" type="ORF">QAD02_020341</name>
</gene>
<evidence type="ECO:0000313" key="1">
    <source>
        <dbReference type="EMBL" id="KAJ8684549.1"/>
    </source>
</evidence>
<dbReference type="EMBL" id="CM056741">
    <property type="protein sequence ID" value="KAJ8684549.1"/>
    <property type="molecule type" value="Genomic_DNA"/>
</dbReference>
<name>A0ACC2PLT2_9HYME</name>
<sequence>MEIFRTIHLAVIAFACGIICTLLLESYIFKNYTETVAKASLPKHSNLPSQEQLLEELVNQIEDEEPSFTGGSPRHGLAQSNENLAINLTLQFLFNKLRNAERVRLMWLYRELNNEFKELFRSTTGRLSDVMCRDMNLGNHFRTMKNLEVPNTFTSIKSTFNTC</sequence>
<reference evidence="1" key="1">
    <citation type="submission" date="2023-04" db="EMBL/GenBank/DDBJ databases">
        <title>A chromosome-level genome assembly of the parasitoid wasp Eretmocerus hayati.</title>
        <authorList>
            <person name="Zhong Y."/>
            <person name="Liu S."/>
            <person name="Liu Y."/>
        </authorList>
    </citation>
    <scope>NUCLEOTIDE SEQUENCE</scope>
    <source>
        <strain evidence="1">ZJU_SS_LIU_2023</strain>
    </source>
</reference>
<accession>A0ACC2PLT2</accession>